<protein>
    <recommendedName>
        <fullName evidence="1">Azaphilone pigments biosynthesis cluster protein L N-terminal domain-containing protein</fullName>
    </recommendedName>
</protein>
<dbReference type="InterPro" id="IPR031348">
    <property type="entry name" value="PigL_N"/>
</dbReference>
<proteinExistence type="predicted"/>
<evidence type="ECO:0000313" key="3">
    <source>
        <dbReference type="Proteomes" id="UP000504636"/>
    </source>
</evidence>
<reference evidence="4" key="2">
    <citation type="submission" date="2020-04" db="EMBL/GenBank/DDBJ databases">
        <authorList>
            <consortium name="NCBI Genome Project"/>
        </authorList>
    </citation>
    <scope>NUCLEOTIDE SEQUENCE</scope>
    <source>
        <strain evidence="4">CBS 304.34</strain>
    </source>
</reference>
<keyword evidence="3" id="KW-1185">Reference proteome</keyword>
<evidence type="ECO:0000313" key="2">
    <source>
        <dbReference type="EMBL" id="KAF2817726.1"/>
    </source>
</evidence>
<evidence type="ECO:0000259" key="1">
    <source>
        <dbReference type="Pfam" id="PF17111"/>
    </source>
</evidence>
<reference evidence="4" key="3">
    <citation type="submission" date="2025-04" db="UniProtKB">
        <authorList>
            <consortium name="RefSeq"/>
        </authorList>
    </citation>
    <scope>IDENTIFICATION</scope>
    <source>
        <strain evidence="4">CBS 304.34</strain>
    </source>
</reference>
<dbReference type="Proteomes" id="UP000504636">
    <property type="component" value="Unplaced"/>
</dbReference>
<dbReference type="GeneID" id="54459572"/>
<feature type="domain" description="Azaphilone pigments biosynthesis cluster protein L N-terminal" evidence="1">
    <location>
        <begin position="1"/>
        <end position="57"/>
    </location>
</feature>
<gene>
    <name evidence="2 4" type="ORF">BDZ99DRAFT_457460</name>
</gene>
<name>A0A6A6Z9N7_9PEZI</name>
<dbReference type="RefSeq" id="XP_033584690.1">
    <property type="nucleotide sequence ID" value="XM_033718679.1"/>
</dbReference>
<sequence>MDPVGIAGTAAGLATAAVRASLAIHSLIESTTRSDTTIAAFESELSNISNVLASLGTAFTRPNIGQLY</sequence>
<organism evidence="2">
    <name type="scientific">Mytilinidion resinicola</name>
    <dbReference type="NCBI Taxonomy" id="574789"/>
    <lineage>
        <taxon>Eukaryota</taxon>
        <taxon>Fungi</taxon>
        <taxon>Dikarya</taxon>
        <taxon>Ascomycota</taxon>
        <taxon>Pezizomycotina</taxon>
        <taxon>Dothideomycetes</taxon>
        <taxon>Pleosporomycetidae</taxon>
        <taxon>Mytilinidiales</taxon>
        <taxon>Mytilinidiaceae</taxon>
        <taxon>Mytilinidion</taxon>
    </lineage>
</organism>
<dbReference type="Pfam" id="PF17111">
    <property type="entry name" value="PigL_N"/>
    <property type="match status" value="1"/>
</dbReference>
<accession>A0A6A6Z9N7</accession>
<dbReference type="EMBL" id="MU003692">
    <property type="protein sequence ID" value="KAF2817726.1"/>
    <property type="molecule type" value="Genomic_DNA"/>
</dbReference>
<evidence type="ECO:0000313" key="4">
    <source>
        <dbReference type="RefSeq" id="XP_033584690.1"/>
    </source>
</evidence>
<reference evidence="2 4" key="1">
    <citation type="journal article" date="2020" name="Stud. Mycol.">
        <title>101 Dothideomycetes genomes: a test case for predicting lifestyles and emergence of pathogens.</title>
        <authorList>
            <person name="Haridas S."/>
            <person name="Albert R."/>
            <person name="Binder M."/>
            <person name="Bloem J."/>
            <person name="Labutti K."/>
            <person name="Salamov A."/>
            <person name="Andreopoulos B."/>
            <person name="Baker S."/>
            <person name="Barry K."/>
            <person name="Bills G."/>
            <person name="Bluhm B."/>
            <person name="Cannon C."/>
            <person name="Castanera R."/>
            <person name="Culley D."/>
            <person name="Daum C."/>
            <person name="Ezra D."/>
            <person name="Gonzalez J."/>
            <person name="Henrissat B."/>
            <person name="Kuo A."/>
            <person name="Liang C."/>
            <person name="Lipzen A."/>
            <person name="Lutzoni F."/>
            <person name="Magnuson J."/>
            <person name="Mondo S."/>
            <person name="Nolan M."/>
            <person name="Ohm R."/>
            <person name="Pangilinan J."/>
            <person name="Park H.-J."/>
            <person name="Ramirez L."/>
            <person name="Alfaro M."/>
            <person name="Sun H."/>
            <person name="Tritt A."/>
            <person name="Yoshinaga Y."/>
            <person name="Zwiers L.-H."/>
            <person name="Turgeon B."/>
            <person name="Goodwin S."/>
            <person name="Spatafora J."/>
            <person name="Crous P."/>
            <person name="Grigoriev I."/>
        </authorList>
    </citation>
    <scope>NUCLEOTIDE SEQUENCE</scope>
    <source>
        <strain evidence="2 4">CBS 304.34</strain>
    </source>
</reference>
<dbReference type="AlphaFoldDB" id="A0A6A6Z9N7"/>